<keyword evidence="1" id="KW-0328">Glycosyltransferase</keyword>
<dbReference type="Pfam" id="PF13641">
    <property type="entry name" value="Glyco_tranf_2_3"/>
    <property type="match status" value="1"/>
</dbReference>
<evidence type="ECO:0000313" key="1">
    <source>
        <dbReference type="EMBL" id="VEA72746.1"/>
    </source>
</evidence>
<dbReference type="EC" id="2.4.-.-" evidence="1"/>
<dbReference type="PANTHER" id="PTHR43179">
    <property type="entry name" value="RHAMNOSYLTRANSFERASE WBBL"/>
    <property type="match status" value="1"/>
</dbReference>
<evidence type="ECO:0000313" key="2">
    <source>
        <dbReference type="Proteomes" id="UP000271603"/>
    </source>
</evidence>
<accession>A0A140EZ59</accession>
<dbReference type="PANTHER" id="PTHR43179:SF11">
    <property type="entry name" value="GLYCOSYL TRANSFERASE"/>
    <property type="match status" value="1"/>
</dbReference>
<dbReference type="STRING" id="61652.AXX16_3595"/>
<keyword evidence="1" id="KW-0808">Transferase</keyword>
<protein>
    <submittedName>
        <fullName evidence="1">dTDP-Rha:alpha-D-GlcNAc-pyrophosphate polyprenol, alpha-3-L-rhamnosyltransferase</fullName>
        <ecNumber evidence="1">2.4.-.-</ecNumber>
    </submittedName>
</protein>
<organism evidence="1 2">
    <name type="scientific">Serratia rubidaea</name>
    <name type="common">Serratia marinorubra</name>
    <dbReference type="NCBI Taxonomy" id="61652"/>
    <lineage>
        <taxon>Bacteria</taxon>
        <taxon>Pseudomonadati</taxon>
        <taxon>Pseudomonadota</taxon>
        <taxon>Gammaproteobacteria</taxon>
        <taxon>Enterobacterales</taxon>
        <taxon>Yersiniaceae</taxon>
        <taxon>Serratia</taxon>
    </lineage>
</organism>
<dbReference type="EMBL" id="LR134155">
    <property type="protein sequence ID" value="VEA72746.1"/>
    <property type="molecule type" value="Genomic_DNA"/>
</dbReference>
<dbReference type="SUPFAM" id="SSF53448">
    <property type="entry name" value="Nucleotide-diphospho-sugar transferases"/>
    <property type="match status" value="1"/>
</dbReference>
<dbReference type="KEGG" id="srz:AXX16_3595"/>
<name>A0A140EZ59_SERRU</name>
<reference evidence="1 2" key="1">
    <citation type="submission" date="2018-12" db="EMBL/GenBank/DDBJ databases">
        <authorList>
            <consortium name="Pathogen Informatics"/>
        </authorList>
    </citation>
    <scope>NUCLEOTIDE SEQUENCE [LARGE SCALE GENOMIC DNA]</scope>
    <source>
        <strain evidence="1 2">NCTC9419</strain>
    </source>
</reference>
<dbReference type="GO" id="GO:0016757">
    <property type="term" value="F:glycosyltransferase activity"/>
    <property type="evidence" value="ECO:0007669"/>
    <property type="project" value="UniProtKB-KW"/>
</dbReference>
<dbReference type="RefSeq" id="WP_061324529.1">
    <property type="nucleotide sequence ID" value="NZ_CP014474.1"/>
</dbReference>
<dbReference type="InterPro" id="IPR029044">
    <property type="entry name" value="Nucleotide-diphossugar_trans"/>
</dbReference>
<dbReference type="Gene3D" id="3.90.550.10">
    <property type="entry name" value="Spore Coat Polysaccharide Biosynthesis Protein SpsA, Chain A"/>
    <property type="match status" value="1"/>
</dbReference>
<gene>
    <name evidence="1" type="primary">wbbL_1</name>
    <name evidence="1" type="ORF">NCTC9419_04361</name>
</gene>
<dbReference type="Proteomes" id="UP000271603">
    <property type="component" value="Chromosome"/>
</dbReference>
<proteinExistence type="predicted"/>
<sequence>MSQKCLVVVVTYNSQKHIQWVLDGLESSQNDIVVRIVDSGSTNSDYLDVIKSKHRLDVIKTNNVGFVAGNNQAMFDAQSYDWVLLLNPDARIEGDNLDRLLFFAASKEQNKVGVFSVPLVRFNIDEKKPLPIFDSVGITCSQAGRWYDMNANQPVSALEQQSSAVDAVCGAFMLLRVPALLQCRDKQGKVGFESSYYMYKEDIELSLRLRRQGWGVVVYNEVQAYHCRGWNGERKDVPYWARWHSAINDVDVARRYKWRALPYALAKLAWVKFVEKK</sequence>
<dbReference type="AlphaFoldDB" id="A0A140EZ59"/>